<dbReference type="NCBIfam" id="NF045467">
    <property type="entry name" value="Opp4A"/>
    <property type="match status" value="1"/>
</dbReference>
<feature type="signal peptide" evidence="5">
    <location>
        <begin position="1"/>
        <end position="21"/>
    </location>
</feature>
<evidence type="ECO:0000259" key="6">
    <source>
        <dbReference type="Pfam" id="PF00496"/>
    </source>
</evidence>
<organism evidence="7 8">
    <name type="scientific">Mesobacillus subterraneus</name>
    <dbReference type="NCBI Taxonomy" id="285983"/>
    <lineage>
        <taxon>Bacteria</taxon>
        <taxon>Bacillati</taxon>
        <taxon>Bacillota</taxon>
        <taxon>Bacilli</taxon>
        <taxon>Bacillales</taxon>
        <taxon>Bacillaceae</taxon>
        <taxon>Mesobacillus</taxon>
    </lineage>
</organism>
<protein>
    <submittedName>
        <fullName evidence="7">Oligopeptide ABC transporter substrate-binding protein</fullName>
    </submittedName>
</protein>
<dbReference type="Gene3D" id="3.40.190.10">
    <property type="entry name" value="Periplasmic binding protein-like II"/>
    <property type="match status" value="1"/>
</dbReference>
<evidence type="ECO:0000256" key="3">
    <source>
        <dbReference type="ARBA" id="ARBA00022729"/>
    </source>
</evidence>
<keyword evidence="2" id="KW-0813">Transport</keyword>
<accession>A0A427TYH5</accession>
<dbReference type="PANTHER" id="PTHR30290">
    <property type="entry name" value="PERIPLASMIC BINDING COMPONENT OF ABC TRANSPORTER"/>
    <property type="match status" value="1"/>
</dbReference>
<feature type="chain" id="PRO_5019456469" evidence="5">
    <location>
        <begin position="22"/>
        <end position="574"/>
    </location>
</feature>
<proteinExistence type="inferred from homology"/>
<evidence type="ECO:0000256" key="5">
    <source>
        <dbReference type="SAM" id="SignalP"/>
    </source>
</evidence>
<dbReference type="SUPFAM" id="SSF53850">
    <property type="entry name" value="Periplasmic binding protein-like II"/>
    <property type="match status" value="1"/>
</dbReference>
<dbReference type="PANTHER" id="PTHR30290:SF9">
    <property type="entry name" value="OLIGOPEPTIDE-BINDING PROTEIN APPA"/>
    <property type="match status" value="1"/>
</dbReference>
<evidence type="ECO:0000313" key="7">
    <source>
        <dbReference type="EMBL" id="RSD29491.1"/>
    </source>
</evidence>
<name>A0A427TYH5_9BACI</name>
<feature type="compositionally biased region" description="Basic and acidic residues" evidence="4">
    <location>
        <begin position="27"/>
        <end position="43"/>
    </location>
</feature>
<dbReference type="EMBL" id="RSFW01000002">
    <property type="protein sequence ID" value="RSD29491.1"/>
    <property type="molecule type" value="Genomic_DNA"/>
</dbReference>
<evidence type="ECO:0000256" key="4">
    <source>
        <dbReference type="SAM" id="MobiDB-lite"/>
    </source>
</evidence>
<dbReference type="GO" id="GO:1904680">
    <property type="term" value="F:peptide transmembrane transporter activity"/>
    <property type="evidence" value="ECO:0007669"/>
    <property type="project" value="TreeGrafter"/>
</dbReference>
<dbReference type="Gene3D" id="3.10.105.10">
    <property type="entry name" value="Dipeptide-binding Protein, Domain 3"/>
    <property type="match status" value="1"/>
</dbReference>
<feature type="domain" description="Solute-binding protein family 5" evidence="6">
    <location>
        <begin position="103"/>
        <end position="485"/>
    </location>
</feature>
<comment type="caution">
    <text evidence="7">The sequence shown here is derived from an EMBL/GenBank/DDBJ whole genome shotgun (WGS) entry which is preliminary data.</text>
</comment>
<dbReference type="GO" id="GO:0015833">
    <property type="term" value="P:peptide transport"/>
    <property type="evidence" value="ECO:0007669"/>
    <property type="project" value="TreeGrafter"/>
</dbReference>
<dbReference type="InterPro" id="IPR039424">
    <property type="entry name" value="SBP_5"/>
</dbReference>
<comment type="similarity">
    <text evidence="1">Belongs to the bacterial solute-binding protein 5 family.</text>
</comment>
<dbReference type="AlphaFoldDB" id="A0A427TYH5"/>
<dbReference type="InterPro" id="IPR000914">
    <property type="entry name" value="SBP_5_dom"/>
</dbReference>
<keyword evidence="3 5" id="KW-0732">Signal</keyword>
<dbReference type="Gene3D" id="3.90.76.10">
    <property type="entry name" value="Dipeptide-binding Protein, Domain 1"/>
    <property type="match status" value="1"/>
</dbReference>
<sequence>MMKKPLLWLAMLVLVLSTFLAACSGGDTKKTSNDPKENDKDNAAEETGPQDGGTLTYALSSEFKGLLNWNFYDADGDDDIIAFFDDALIDYDENLKAEPNIASWTTDDNKVFTFTFEKGVKWHNGEELTVHDWVFALETIATLGGEHQRWSNVNTIEGAKDFNEGKADKIAGLEVVDDYTLKITFDKARVNNLENVWAYPLSRKEFEGIDPKDMAASEQVRTKPVGTGPFKVAKVIPGESVELVKNENYWKGAPHLDKIVVKVIDSSLTTGELKNGSLDMTPFHPTVLPEIEALDNVEVVRFPGLSYYYIGFKLGKYDGKKNVMDKDKYASKELRQAMLFAINRQEWVDAFFSGLGKPLNRPIPSSHWIAADNKDMPIQYEYDPEKAKEILDKAGYVDKDGDGFREDPKGEKFTVKFSHYATGNPTFEARAKAMTQYWEAVGLKSELQMTDVNLYYDQLEKDDPALEVFYGGWGTGADPDPLPLWGIESVWNYPRWVNDEAQKLLEDAVDLEVVGTDTEKRAQLYADWQKIFNEEVPSLPILELEEVMAVSKRVQGVKFDVSGSNSPHEWWIKQ</sequence>
<dbReference type="Proteomes" id="UP000279911">
    <property type="component" value="Unassembled WGS sequence"/>
</dbReference>
<dbReference type="PROSITE" id="PS51257">
    <property type="entry name" value="PROKAR_LIPOPROTEIN"/>
    <property type="match status" value="1"/>
</dbReference>
<dbReference type="Pfam" id="PF00496">
    <property type="entry name" value="SBP_bac_5"/>
    <property type="match status" value="1"/>
</dbReference>
<dbReference type="GO" id="GO:0043190">
    <property type="term" value="C:ATP-binding cassette (ABC) transporter complex"/>
    <property type="evidence" value="ECO:0007669"/>
    <property type="project" value="InterPro"/>
</dbReference>
<gene>
    <name evidence="7" type="ORF">EJA10_01770</name>
</gene>
<dbReference type="OrthoDB" id="9796817at2"/>
<dbReference type="InterPro" id="IPR050034">
    <property type="entry name" value="Opp4A"/>
</dbReference>
<evidence type="ECO:0000256" key="2">
    <source>
        <dbReference type="ARBA" id="ARBA00022448"/>
    </source>
</evidence>
<evidence type="ECO:0000313" key="8">
    <source>
        <dbReference type="Proteomes" id="UP000279911"/>
    </source>
</evidence>
<reference evidence="8" key="1">
    <citation type="submission" date="2018-12" db="EMBL/GenBank/DDBJ databases">
        <title>Bacillus chawlae sp. nov., Bacillus glennii sp. nov., and Bacillus saganii sp. nov. Isolated from the Vehicle Assembly Building at Kennedy Space Center where the Viking Spacecraft were Assembled.</title>
        <authorList>
            <person name="Seuylemezian A."/>
            <person name="Vaishampayan P."/>
        </authorList>
    </citation>
    <scope>NUCLEOTIDE SEQUENCE [LARGE SCALE GENOMIC DNA]</scope>
    <source>
        <strain evidence="8">DSM 13966</strain>
    </source>
</reference>
<dbReference type="InterPro" id="IPR030678">
    <property type="entry name" value="Peptide/Ni-bd"/>
</dbReference>
<dbReference type="PIRSF" id="PIRSF002741">
    <property type="entry name" value="MppA"/>
    <property type="match status" value="1"/>
</dbReference>
<feature type="region of interest" description="Disordered" evidence="4">
    <location>
        <begin position="27"/>
        <end position="52"/>
    </location>
</feature>
<evidence type="ECO:0000256" key="1">
    <source>
        <dbReference type="ARBA" id="ARBA00005695"/>
    </source>
</evidence>
<dbReference type="GO" id="GO:0042597">
    <property type="term" value="C:periplasmic space"/>
    <property type="evidence" value="ECO:0007669"/>
    <property type="project" value="UniProtKB-ARBA"/>
</dbReference>